<dbReference type="InterPro" id="IPR004045">
    <property type="entry name" value="Glutathione_S-Trfase_N"/>
</dbReference>
<dbReference type="InterPro" id="IPR010987">
    <property type="entry name" value="Glutathione-S-Trfase_C-like"/>
</dbReference>
<dbReference type="CDD" id="cd03048">
    <property type="entry name" value="GST_N_Ure2p_like"/>
    <property type="match status" value="1"/>
</dbReference>
<dbReference type="SFLD" id="SFLDG00358">
    <property type="entry name" value="Main_(cytGST)"/>
    <property type="match status" value="1"/>
</dbReference>
<comment type="similarity">
    <text evidence="1 2">Belongs to the GST superfamily.</text>
</comment>
<evidence type="ECO:0000259" key="3">
    <source>
        <dbReference type="PROSITE" id="PS50404"/>
    </source>
</evidence>
<dbReference type="PROSITE" id="PS50404">
    <property type="entry name" value="GST_NTER"/>
    <property type="match status" value="1"/>
</dbReference>
<dbReference type="Gene3D" id="1.20.1050.10">
    <property type="match status" value="1"/>
</dbReference>
<dbReference type="OrthoDB" id="422574at2759"/>
<dbReference type="SUPFAM" id="SSF47616">
    <property type="entry name" value="GST C-terminal domain-like"/>
    <property type="match status" value="1"/>
</dbReference>
<protein>
    <recommendedName>
        <fullName evidence="7">Glutathione S-transferase</fullName>
    </recommendedName>
</protein>
<dbReference type="PANTHER" id="PTHR44051:SF3">
    <property type="entry name" value="TRANSCRIPTIONAL REGULATOR URE2"/>
    <property type="match status" value="1"/>
</dbReference>
<organism evidence="5 6">
    <name type="scientific">Pseudocercospora musae</name>
    <dbReference type="NCBI Taxonomy" id="113226"/>
    <lineage>
        <taxon>Eukaryota</taxon>
        <taxon>Fungi</taxon>
        <taxon>Dikarya</taxon>
        <taxon>Ascomycota</taxon>
        <taxon>Pezizomycotina</taxon>
        <taxon>Dothideomycetes</taxon>
        <taxon>Dothideomycetidae</taxon>
        <taxon>Mycosphaerellales</taxon>
        <taxon>Mycosphaerellaceae</taxon>
        <taxon>Pseudocercospora</taxon>
    </lineage>
</organism>
<accession>A0A139IUV2</accession>
<dbReference type="SFLD" id="SFLDS00019">
    <property type="entry name" value="Glutathione_Transferase_(cytos"/>
    <property type="match status" value="1"/>
</dbReference>
<gene>
    <name evidence="5" type="ORF">AC579_2288</name>
</gene>
<evidence type="ECO:0000313" key="6">
    <source>
        <dbReference type="Proteomes" id="UP000073492"/>
    </source>
</evidence>
<dbReference type="AlphaFoldDB" id="A0A139IUV2"/>
<evidence type="ECO:0000256" key="1">
    <source>
        <dbReference type="ARBA" id="ARBA00007409"/>
    </source>
</evidence>
<keyword evidence="6" id="KW-1185">Reference proteome</keyword>
<dbReference type="Pfam" id="PF00043">
    <property type="entry name" value="GST_C"/>
    <property type="match status" value="1"/>
</dbReference>
<evidence type="ECO:0000256" key="2">
    <source>
        <dbReference type="RuleBase" id="RU003494"/>
    </source>
</evidence>
<comment type="caution">
    <text evidence="5">The sequence shown here is derived from an EMBL/GenBank/DDBJ whole genome shotgun (WGS) entry which is preliminary data.</text>
</comment>
<dbReference type="Gene3D" id="3.40.30.10">
    <property type="entry name" value="Glutaredoxin"/>
    <property type="match status" value="1"/>
</dbReference>
<dbReference type="PROSITE" id="PS50405">
    <property type="entry name" value="GST_CTER"/>
    <property type="match status" value="1"/>
</dbReference>
<name>A0A139IUV2_9PEZI</name>
<evidence type="ECO:0000259" key="4">
    <source>
        <dbReference type="PROSITE" id="PS50405"/>
    </source>
</evidence>
<dbReference type="STRING" id="113226.A0A139IUV2"/>
<dbReference type="PANTHER" id="PTHR44051">
    <property type="entry name" value="GLUTATHIONE S-TRANSFERASE-RELATED"/>
    <property type="match status" value="1"/>
</dbReference>
<evidence type="ECO:0000313" key="5">
    <source>
        <dbReference type="EMBL" id="KXT18505.1"/>
    </source>
</evidence>
<feature type="domain" description="GST N-terminal" evidence="3">
    <location>
        <begin position="21"/>
        <end position="102"/>
    </location>
</feature>
<proteinExistence type="inferred from homology"/>
<dbReference type="InterPro" id="IPR004046">
    <property type="entry name" value="GST_C"/>
</dbReference>
<dbReference type="SUPFAM" id="SSF52833">
    <property type="entry name" value="Thioredoxin-like"/>
    <property type="match status" value="1"/>
</dbReference>
<reference evidence="5 6" key="1">
    <citation type="submission" date="2015-07" db="EMBL/GenBank/DDBJ databases">
        <title>Comparative genomics of the Sigatoka disease complex on banana suggests a link between parallel evolutionary changes in Pseudocercospora fijiensis and Pseudocercospora eumusae and increased virulence on the banana host.</title>
        <authorList>
            <person name="Chang T.-C."/>
            <person name="Salvucci A."/>
            <person name="Crous P.W."/>
            <person name="Stergiopoulos I."/>
        </authorList>
    </citation>
    <scope>NUCLEOTIDE SEQUENCE [LARGE SCALE GENOMIC DNA]</scope>
    <source>
        <strain evidence="5 6">CBS 116634</strain>
    </source>
</reference>
<dbReference type="InterPro" id="IPR036282">
    <property type="entry name" value="Glutathione-S-Trfase_C_sf"/>
</dbReference>
<evidence type="ECO:0008006" key="7">
    <source>
        <dbReference type="Google" id="ProtNLM"/>
    </source>
</evidence>
<sequence length="239" mass="27452">MSTVGIEHNSFSYQIANMSTKPMKLYGHVQGPNPWKVAIILEELGVPYETEYMDFGDLKKEPFLSKNPNGRTPALEDPNTGVTTWESGAIIDYLLDVYDKQHKLSYTESPQKYEQICWRDFQMSGQGPYFGQKAWFTHFHSEKGITSAIERYGKEIDRVQSVIDAHLTKTGNEYLVGNKVSYADLMFVPWNAMLGFIHPDFEKEWKSKYPKSYEWNQKLIARPAVKKCLDEKAKKMGGG</sequence>
<dbReference type="Pfam" id="PF02798">
    <property type="entry name" value="GST_N"/>
    <property type="match status" value="1"/>
</dbReference>
<dbReference type="Proteomes" id="UP000073492">
    <property type="component" value="Unassembled WGS sequence"/>
</dbReference>
<feature type="domain" description="GST C-terminal" evidence="4">
    <location>
        <begin position="108"/>
        <end position="236"/>
    </location>
</feature>
<dbReference type="EMBL" id="LFZO01000006">
    <property type="protein sequence ID" value="KXT18505.1"/>
    <property type="molecule type" value="Genomic_DNA"/>
</dbReference>
<dbReference type="InterPro" id="IPR040079">
    <property type="entry name" value="Glutathione_S-Trfase"/>
</dbReference>
<dbReference type="InterPro" id="IPR036249">
    <property type="entry name" value="Thioredoxin-like_sf"/>
</dbReference>